<proteinExistence type="predicted"/>
<gene>
    <name evidence="7" type="ORF">HPP92_016402</name>
</gene>
<dbReference type="Proteomes" id="UP000639772">
    <property type="component" value="Unassembled WGS sequence"/>
</dbReference>
<keyword evidence="3" id="KW-0539">Nucleus</keyword>
<comment type="subcellular location">
    <subcellularLocation>
        <location evidence="1">Nucleus</location>
        <location evidence="1">Nucleolus</location>
    </subcellularLocation>
</comment>
<dbReference type="SMART" id="SM00360">
    <property type="entry name" value="RRM"/>
    <property type="match status" value="1"/>
</dbReference>
<dbReference type="PANTHER" id="PTHR23099">
    <property type="entry name" value="TRANSCRIPTIONAL REGULATOR"/>
    <property type="match status" value="1"/>
</dbReference>
<evidence type="ECO:0000256" key="5">
    <source>
        <dbReference type="SAM" id="MobiDB-lite"/>
    </source>
</evidence>
<organism evidence="7 8">
    <name type="scientific">Vanilla planifolia</name>
    <name type="common">Vanilla</name>
    <dbReference type="NCBI Taxonomy" id="51239"/>
    <lineage>
        <taxon>Eukaryota</taxon>
        <taxon>Viridiplantae</taxon>
        <taxon>Streptophyta</taxon>
        <taxon>Embryophyta</taxon>
        <taxon>Tracheophyta</taxon>
        <taxon>Spermatophyta</taxon>
        <taxon>Magnoliopsida</taxon>
        <taxon>Liliopsida</taxon>
        <taxon>Asparagales</taxon>
        <taxon>Orchidaceae</taxon>
        <taxon>Vanilloideae</taxon>
        <taxon>Vanilleae</taxon>
        <taxon>Vanilla</taxon>
    </lineage>
</organism>
<dbReference type="InterPro" id="IPR000504">
    <property type="entry name" value="RRM_dom"/>
</dbReference>
<dbReference type="Pfam" id="PF00076">
    <property type="entry name" value="RRM_1"/>
    <property type="match status" value="1"/>
</dbReference>
<dbReference type="EMBL" id="JADCNM010000008">
    <property type="protein sequence ID" value="KAG0471856.1"/>
    <property type="molecule type" value="Genomic_DNA"/>
</dbReference>
<protein>
    <recommendedName>
        <fullName evidence="6">RRM domain-containing protein</fullName>
    </recommendedName>
</protein>
<sequence length="549" mass="60343">MEEGTEKKFYVPVPEILDGVVKRIYVGGVGPGVTAADMEKTFSSLGSVRAVEFVRTNGRNIAFMDFEPSSERSLAKLFSTYNGCSWKGGKLKLEMAKEHYLARLKREWAEDAKLPSAKPSTNENVDLAPSHSLNEANTQIRLFFPKLRKVKTLPFKGTGKHKYSFQRIEIPPLPIHFCDCEEHSVLAETAIQKYLSPFTTVVHEKEHNMMTNVISKILGGFSHDTSSLTKMPIVSDSNTVAASKEDYDSEESELASDADPDNIVTNIGAIAEDDLLMRLKVGMAALLCQENGSGKTQYSNTRVAEKKADAVKRKKPSVTTNLAFVNRTKRARSDATDGVSKHEPELSMSQKNDSDGLSPPMSLEDPSQTPTVLTIAPTAERELKPVENAQLAKGCSWVQKSSWKDMVGEPGSSLFSISSIVTGSTQAQTVFPKLNESDTISRSKAEKVKSYVKAPQIDSKNSKGTLSDEVLEKGGQNHSSPKKDKPSVGQTSGFQVPAFRISDACPFMRCSESEQRWSKTRKALGGYFKSKSTKEQASKFTDGIKTLKQ</sequence>
<evidence type="ECO:0000256" key="1">
    <source>
        <dbReference type="ARBA" id="ARBA00004604"/>
    </source>
</evidence>
<feature type="region of interest" description="Disordered" evidence="5">
    <location>
        <begin position="326"/>
        <end position="369"/>
    </location>
</feature>
<accession>A0A835QJ38</accession>
<comment type="caution">
    <text evidence="7">The sequence shown here is derived from an EMBL/GenBank/DDBJ whole genome shotgun (WGS) entry which is preliminary data.</text>
</comment>
<evidence type="ECO:0000259" key="6">
    <source>
        <dbReference type="PROSITE" id="PS50102"/>
    </source>
</evidence>
<dbReference type="InterPro" id="IPR034138">
    <property type="entry name" value="NOP8_RRM"/>
</dbReference>
<dbReference type="InterPro" id="IPR012677">
    <property type="entry name" value="Nucleotide-bd_a/b_plait_sf"/>
</dbReference>
<dbReference type="GO" id="GO:0003723">
    <property type="term" value="F:RNA binding"/>
    <property type="evidence" value="ECO:0007669"/>
    <property type="project" value="UniProtKB-UniRule"/>
</dbReference>
<reference evidence="7 8" key="1">
    <citation type="journal article" date="2020" name="Nat. Food">
        <title>A phased Vanilla planifolia genome enables genetic improvement of flavour and production.</title>
        <authorList>
            <person name="Hasing T."/>
            <person name="Tang H."/>
            <person name="Brym M."/>
            <person name="Khazi F."/>
            <person name="Huang T."/>
            <person name="Chambers A.H."/>
        </authorList>
    </citation>
    <scope>NUCLEOTIDE SEQUENCE [LARGE SCALE GENOMIC DNA]</scope>
    <source>
        <tissue evidence="7">Leaf</tissue>
    </source>
</reference>
<dbReference type="GO" id="GO:0005730">
    <property type="term" value="C:nucleolus"/>
    <property type="evidence" value="ECO:0007669"/>
    <property type="project" value="UniProtKB-SubCell"/>
</dbReference>
<evidence type="ECO:0000313" key="7">
    <source>
        <dbReference type="EMBL" id="KAG0471856.1"/>
    </source>
</evidence>
<feature type="compositionally biased region" description="Basic and acidic residues" evidence="5">
    <location>
        <begin position="331"/>
        <end position="345"/>
    </location>
</feature>
<evidence type="ECO:0000256" key="4">
    <source>
        <dbReference type="PROSITE-ProRule" id="PRU00176"/>
    </source>
</evidence>
<feature type="region of interest" description="Disordered" evidence="5">
    <location>
        <begin position="452"/>
        <end position="493"/>
    </location>
</feature>
<dbReference type="OrthoDB" id="21643at2759"/>
<dbReference type="CDD" id="cd12226">
    <property type="entry name" value="RRM_NOL8"/>
    <property type="match status" value="1"/>
</dbReference>
<dbReference type="SUPFAM" id="SSF54928">
    <property type="entry name" value="RNA-binding domain, RBD"/>
    <property type="match status" value="1"/>
</dbReference>
<dbReference type="Gene3D" id="3.30.70.330">
    <property type="match status" value="1"/>
</dbReference>
<dbReference type="PANTHER" id="PTHR23099:SF0">
    <property type="entry name" value="GERM CELL NUCLEAR ACIDIC PROTEIN"/>
    <property type="match status" value="1"/>
</dbReference>
<evidence type="ECO:0000256" key="3">
    <source>
        <dbReference type="ARBA" id="ARBA00023242"/>
    </source>
</evidence>
<evidence type="ECO:0000256" key="2">
    <source>
        <dbReference type="ARBA" id="ARBA00022884"/>
    </source>
</evidence>
<feature type="domain" description="RRM" evidence="6">
    <location>
        <begin position="22"/>
        <end position="98"/>
    </location>
</feature>
<dbReference type="AlphaFoldDB" id="A0A835QJ38"/>
<dbReference type="InterPro" id="IPR035979">
    <property type="entry name" value="RBD_domain_sf"/>
</dbReference>
<keyword evidence="2 4" id="KW-0694">RNA-binding</keyword>
<evidence type="ECO:0000313" key="8">
    <source>
        <dbReference type="Proteomes" id="UP000639772"/>
    </source>
</evidence>
<dbReference type="PROSITE" id="PS50102">
    <property type="entry name" value="RRM"/>
    <property type="match status" value="1"/>
</dbReference>
<name>A0A835QJ38_VANPL</name>